<comment type="caution">
    <text evidence="1">The sequence shown here is derived from an EMBL/GenBank/DDBJ whole genome shotgun (WGS) entry which is preliminary data.</text>
</comment>
<dbReference type="AlphaFoldDB" id="A0A5M9HYN3"/>
<dbReference type="RefSeq" id="WP_087151859.1">
    <property type="nucleotide sequence ID" value="NZ_VMSO01000006.1"/>
</dbReference>
<organism evidence="1 2">
    <name type="scientific">Mediterraneibacter catenae</name>
    <dbReference type="NCBI Taxonomy" id="2594882"/>
    <lineage>
        <taxon>Bacteria</taxon>
        <taxon>Bacillati</taxon>
        <taxon>Bacillota</taxon>
        <taxon>Clostridia</taxon>
        <taxon>Lachnospirales</taxon>
        <taxon>Lachnospiraceae</taxon>
        <taxon>Mediterraneibacter</taxon>
    </lineage>
</organism>
<dbReference type="SUPFAM" id="SSF75138">
    <property type="entry name" value="HprK N-terminal domain-like"/>
    <property type="match status" value="1"/>
</dbReference>
<evidence type="ECO:0000313" key="2">
    <source>
        <dbReference type="Proteomes" id="UP000322025"/>
    </source>
</evidence>
<keyword evidence="2" id="KW-1185">Reference proteome</keyword>
<protein>
    <recommendedName>
        <fullName evidence="3">DRTGG domain-containing protein</fullName>
    </recommendedName>
</protein>
<reference evidence="1" key="1">
    <citation type="submission" date="2019-07" db="EMBL/GenBank/DDBJ databases">
        <authorList>
            <person name="Wongkuna S."/>
            <person name="Scaria J."/>
        </authorList>
    </citation>
    <scope>NUCLEOTIDE SEQUENCE [LARGE SCALE GENOMIC DNA]</scope>
    <source>
        <strain evidence="1">SW178</strain>
    </source>
</reference>
<dbReference type="InterPro" id="IPR028979">
    <property type="entry name" value="Ser_kin/Pase_Hpr-like_N_sf"/>
</dbReference>
<dbReference type="EMBL" id="VMSO01000006">
    <property type="protein sequence ID" value="KAA8501827.1"/>
    <property type="molecule type" value="Genomic_DNA"/>
</dbReference>
<accession>A0A5M9HYN3</accession>
<proteinExistence type="predicted"/>
<gene>
    <name evidence="1" type="ORF">FNY66_06655</name>
</gene>
<evidence type="ECO:0008006" key="3">
    <source>
        <dbReference type="Google" id="ProtNLM"/>
    </source>
</evidence>
<dbReference type="Gene3D" id="3.40.1390.20">
    <property type="entry name" value="HprK N-terminal domain-like"/>
    <property type="match status" value="1"/>
</dbReference>
<dbReference type="OrthoDB" id="9800356at2"/>
<name>A0A5M9HYN3_9FIRM</name>
<evidence type="ECO:0000313" key="1">
    <source>
        <dbReference type="EMBL" id="KAA8501827.1"/>
    </source>
</evidence>
<dbReference type="Proteomes" id="UP000322025">
    <property type="component" value="Unassembled WGS sequence"/>
</dbReference>
<sequence>MKLQTILDLPECKVLVKGNPDREISKVFCCDLLSIAMGKAPADCVWVTVMGNKNTLAVATLADAACIVLAEGIGMDEGTLEKAAEEGIAILTTELPVFDIALEIHEACRS</sequence>